<comment type="caution">
    <text evidence="5">The sequence shown here is derived from an EMBL/GenBank/DDBJ whole genome shotgun (WGS) entry which is preliminary data.</text>
</comment>
<dbReference type="RefSeq" id="WP_194028104.1">
    <property type="nucleotide sequence ID" value="NZ_JADEWZ010000004.1"/>
</dbReference>
<dbReference type="InterPro" id="IPR036188">
    <property type="entry name" value="FAD/NAD-bd_sf"/>
</dbReference>
<dbReference type="PANTHER" id="PTHR10742:SF410">
    <property type="entry name" value="LYSINE-SPECIFIC HISTONE DEMETHYLASE 2"/>
    <property type="match status" value="1"/>
</dbReference>
<dbReference type="PRINTS" id="PR00757">
    <property type="entry name" value="AMINEOXDASEF"/>
</dbReference>
<dbReference type="PANTHER" id="PTHR10742">
    <property type="entry name" value="FLAVIN MONOAMINE OXIDASE"/>
    <property type="match status" value="1"/>
</dbReference>
<dbReference type="SUPFAM" id="SSF51905">
    <property type="entry name" value="FAD/NAD(P)-binding domain"/>
    <property type="match status" value="1"/>
</dbReference>
<evidence type="ECO:0000313" key="6">
    <source>
        <dbReference type="Proteomes" id="UP000654482"/>
    </source>
</evidence>
<feature type="binding site" evidence="3">
    <location>
        <position position="32"/>
    </location>
    <ligand>
        <name>FAD</name>
        <dbReference type="ChEBI" id="CHEBI:57692"/>
    </ligand>
</feature>
<dbReference type="Pfam" id="PF01593">
    <property type="entry name" value="Amino_oxidase"/>
    <property type="match status" value="1"/>
</dbReference>
<dbReference type="EMBL" id="JADEWZ010000004">
    <property type="protein sequence ID" value="MBE9115014.1"/>
    <property type="molecule type" value="Genomic_DNA"/>
</dbReference>
<sequence length="440" mass="48433">MSSISFLAACRVQKQEQSELNIRTIIVGAGISGLAAARSLNSAGADVIVLEAKSYVGGRIQTNRTLGDAFEIGAGWIHGPQGNPISTLAKQIDAETFVTDDDSLRVYGKNGKLISEDVLEELGNRFEALLEQVDDEVDEEDLISLREALSNIDPTSLEDPLIYWALTAFTEFDTGGSIEELSAAYFDEDDAFEGDDVILINGYDRVLETLAEGLDIRLNTIVTAIKYGSEGVTITTNTGEVAGDYVICTVSLGVLKSNKIAFEPALPKSYQQSIENIPMGNVTKVALQFPKAFWSLDTQYFGFQSEEKGKWSYFMNYRTFRDRAILVAFSFGAYASKIELQSDEAIQAEVMDILKVMFGDNIPQPEQIIITRWSQDPYTLGAYSFTGTHTHPKDFERLAQPVEDRLFFAGEHTIFKYHGTTHGAYLSGIAAADEIIALHG</sequence>
<comment type="cofactor">
    <cofactor evidence="1">
        <name>FAD</name>
        <dbReference type="ChEBI" id="CHEBI:57692"/>
    </cofactor>
</comment>
<dbReference type="Gene3D" id="3.50.50.60">
    <property type="entry name" value="FAD/NAD(P)-binding domain"/>
    <property type="match status" value="1"/>
</dbReference>
<name>A0A8J7DNQ7_9CYAN</name>
<evidence type="ECO:0000259" key="4">
    <source>
        <dbReference type="Pfam" id="PF01593"/>
    </source>
</evidence>
<evidence type="ECO:0000256" key="1">
    <source>
        <dbReference type="ARBA" id="ARBA00001974"/>
    </source>
</evidence>
<accession>A0A8J7DNQ7</accession>
<feature type="binding site" evidence="3">
    <location>
        <position position="222"/>
    </location>
    <ligand>
        <name>FAD</name>
        <dbReference type="ChEBI" id="CHEBI:57692"/>
    </ligand>
</feature>
<protein>
    <submittedName>
        <fullName evidence="5">FAD-dependent oxidoreductase</fullName>
    </submittedName>
</protein>
<proteinExistence type="predicted"/>
<evidence type="ECO:0000313" key="5">
    <source>
        <dbReference type="EMBL" id="MBE9115014.1"/>
    </source>
</evidence>
<keyword evidence="2" id="KW-0560">Oxidoreductase</keyword>
<gene>
    <name evidence="5" type="ORF">IQ249_03785</name>
</gene>
<dbReference type="SUPFAM" id="SSF54373">
    <property type="entry name" value="FAD-linked reductases, C-terminal domain"/>
    <property type="match status" value="1"/>
</dbReference>
<dbReference type="Proteomes" id="UP000654482">
    <property type="component" value="Unassembled WGS sequence"/>
</dbReference>
<dbReference type="InterPro" id="IPR001613">
    <property type="entry name" value="Flavin_amine_oxidase"/>
</dbReference>
<feature type="domain" description="Amine oxidase" evidence="4">
    <location>
        <begin position="31"/>
        <end position="436"/>
    </location>
</feature>
<reference evidence="5" key="1">
    <citation type="submission" date="2020-10" db="EMBL/GenBank/DDBJ databases">
        <authorList>
            <person name="Castelo-Branco R."/>
            <person name="Eusebio N."/>
            <person name="Adriana R."/>
            <person name="Vieira A."/>
            <person name="Brugerolle De Fraissinette N."/>
            <person name="Rezende De Castro R."/>
            <person name="Schneider M.P."/>
            <person name="Vasconcelos V."/>
            <person name="Leao P.N."/>
        </authorList>
    </citation>
    <scope>NUCLEOTIDE SEQUENCE</scope>
    <source>
        <strain evidence="5">LEGE 07157</strain>
    </source>
</reference>
<dbReference type="GO" id="GO:0016491">
    <property type="term" value="F:oxidoreductase activity"/>
    <property type="evidence" value="ECO:0007669"/>
    <property type="project" value="UniProtKB-KW"/>
</dbReference>
<dbReference type="InterPro" id="IPR002937">
    <property type="entry name" value="Amino_oxidase"/>
</dbReference>
<feature type="binding site" evidence="3">
    <location>
        <begin position="51"/>
        <end position="52"/>
    </location>
    <ligand>
        <name>FAD</name>
        <dbReference type="ChEBI" id="CHEBI:57692"/>
    </ligand>
</feature>
<evidence type="ECO:0000256" key="3">
    <source>
        <dbReference type="PIRSR" id="PIRSR601613-1"/>
    </source>
</evidence>
<dbReference type="AlphaFoldDB" id="A0A8J7DNQ7"/>
<dbReference type="Gene3D" id="3.90.660.10">
    <property type="match status" value="1"/>
</dbReference>
<keyword evidence="6" id="KW-1185">Reference proteome</keyword>
<evidence type="ECO:0000256" key="2">
    <source>
        <dbReference type="ARBA" id="ARBA00023002"/>
    </source>
</evidence>
<dbReference type="InterPro" id="IPR050281">
    <property type="entry name" value="Flavin_monoamine_oxidase"/>
</dbReference>
<feature type="binding site" evidence="3">
    <location>
        <position position="329"/>
    </location>
    <ligand>
        <name>substrate</name>
    </ligand>
</feature>
<organism evidence="5 6">
    <name type="scientific">Lusitaniella coriacea LEGE 07157</name>
    <dbReference type="NCBI Taxonomy" id="945747"/>
    <lineage>
        <taxon>Bacteria</taxon>
        <taxon>Bacillati</taxon>
        <taxon>Cyanobacteriota</taxon>
        <taxon>Cyanophyceae</taxon>
        <taxon>Spirulinales</taxon>
        <taxon>Lusitaniellaceae</taxon>
        <taxon>Lusitaniella</taxon>
    </lineage>
</organism>